<sequence>MPKFHKLVRDKIPEIIASKGQKAITTTLHTEEYLVELKKKVLEEWDEYLQAEDDVSALEELADLLEVIHALAKTHGASLQTVETLRKKKSEEREVLIGVCFYTVEKMTFRIISLRKIIIRPNRAEGRLCFFSQ</sequence>
<dbReference type="Proteomes" id="UP001356080">
    <property type="component" value="Unassembled WGS sequence"/>
</dbReference>
<dbReference type="EMBL" id="CP018622">
    <property type="protein sequence ID" value="AUJ24890.1"/>
    <property type="molecule type" value="Genomic_DNA"/>
</dbReference>
<keyword evidence="4" id="KW-1185">Reference proteome</keyword>
<evidence type="ECO:0000313" key="3">
    <source>
        <dbReference type="Proteomes" id="UP000234237"/>
    </source>
</evidence>
<dbReference type="SUPFAM" id="SSF101386">
    <property type="entry name" value="all-alpha NTP pyrophosphatases"/>
    <property type="match status" value="1"/>
</dbReference>
<reference evidence="2 4" key="3">
    <citation type="submission" date="2024-01" db="EMBL/GenBank/DDBJ databases">
        <title>Survival strategy associated with biotechnological potential of Virgibacillus dokdonensis T4.6 isolated from salt-fermented shrimp paste.</title>
        <authorList>
            <person name="Doan T.V."/>
            <person name="Quach N.T."/>
            <person name="Phi Q.-T."/>
        </authorList>
    </citation>
    <scope>NUCLEOTIDE SEQUENCE [LARGE SCALE GENOMIC DNA]</scope>
    <source>
        <strain evidence="2 4">T4.6</strain>
    </source>
</reference>
<reference evidence="1" key="1">
    <citation type="submission" date="2016-11" db="EMBL/GenBank/DDBJ databases">
        <title>Complete genome sequence of Virgibacillus dokdonensis 21D, a halophilic bacterium isolated from the deep hypersaline anoxic basin Discovery in the Mediterranean Sea.</title>
        <authorList>
            <person name="Zeaiter Z."/>
            <person name="Booth J.M."/>
            <person name="Prosdocimi E.M."/>
            <person name="Mapelli F."/>
            <person name="Fusi M."/>
            <person name="Daffonchio D."/>
            <person name="Borin S."/>
            <person name="Crotti E."/>
        </authorList>
    </citation>
    <scope>NUCLEOTIDE SEQUENCE</scope>
    <source>
        <strain evidence="1">21D</strain>
    </source>
</reference>
<protein>
    <submittedName>
        <fullName evidence="2">Nucleoside triphosphate pyrophosphohydrolase</fullName>
    </submittedName>
</protein>
<dbReference type="AlphaFoldDB" id="A0A2K9J6M4"/>
<proteinExistence type="predicted"/>
<organism evidence="1 3">
    <name type="scientific">Virgibacillus dokdonensis</name>
    <dbReference type="NCBI Taxonomy" id="302167"/>
    <lineage>
        <taxon>Bacteria</taxon>
        <taxon>Bacillati</taxon>
        <taxon>Bacillota</taxon>
        <taxon>Bacilli</taxon>
        <taxon>Bacillales</taxon>
        <taxon>Bacillaceae</taxon>
        <taxon>Virgibacillus</taxon>
    </lineage>
</organism>
<name>A0A2K9J6M4_9BACI</name>
<dbReference type="EMBL" id="JAZHPM010000003">
    <property type="protein sequence ID" value="MEF2290795.1"/>
    <property type="molecule type" value="Genomic_DNA"/>
</dbReference>
<accession>A0A2K9J6M4</accession>
<dbReference type="InterPro" id="IPR038735">
    <property type="entry name" value="MSMEG_1276-like_NTP-PPase_dom"/>
</dbReference>
<evidence type="ECO:0000313" key="4">
    <source>
        <dbReference type="Proteomes" id="UP001356080"/>
    </source>
</evidence>
<gene>
    <name evidence="1" type="ORF">A21D_01809</name>
    <name evidence="2" type="ORF">V2W34_02065</name>
</gene>
<dbReference type="RefSeq" id="WP_331804664.1">
    <property type="nucleotide sequence ID" value="NZ_CP018622.1"/>
</dbReference>
<dbReference type="Proteomes" id="UP000234237">
    <property type="component" value="Chromosome"/>
</dbReference>
<evidence type="ECO:0000313" key="1">
    <source>
        <dbReference type="EMBL" id="AUJ24890.1"/>
    </source>
</evidence>
<dbReference type="CDD" id="cd11532">
    <property type="entry name" value="NTP-PPase_COG4997"/>
    <property type="match status" value="1"/>
</dbReference>
<evidence type="ECO:0000313" key="2">
    <source>
        <dbReference type="EMBL" id="MEF2290795.1"/>
    </source>
</evidence>
<dbReference type="KEGG" id="vpn:A21D_01809"/>
<reference evidence="3" key="2">
    <citation type="submission" date="2016-11" db="EMBL/GenBank/DDBJ databases">
        <title>Complete genome sequence of Virgibacillus pantothenticus 21D, a halophilic bacterium isolated from the deep hypersaline anoxic basin Discovery in the Mediterranean Sea.</title>
        <authorList>
            <person name="Zeaiter Z."/>
            <person name="Booth J.M."/>
            <person name="Prosdocimi E.M."/>
            <person name="Mapelli F."/>
            <person name="Fusi M."/>
            <person name="Daffonchio D."/>
            <person name="Borin S."/>
            <person name="Crotti E."/>
        </authorList>
    </citation>
    <scope>NUCLEOTIDE SEQUENCE [LARGE SCALE GENOMIC DNA]</scope>
    <source>
        <strain evidence="3">21D</strain>
    </source>
</reference>